<dbReference type="Gene3D" id="3.30.70.860">
    <property type="match status" value="1"/>
</dbReference>
<comment type="similarity">
    <text evidence="1">Belongs to the UPF0381 family.</text>
</comment>
<gene>
    <name evidence="2" type="ORF">VQ7734_04387</name>
</gene>
<organism evidence="2 3">
    <name type="scientific">Vibrio quintilis</name>
    <dbReference type="NCBI Taxonomy" id="1117707"/>
    <lineage>
        <taxon>Bacteria</taxon>
        <taxon>Pseudomonadati</taxon>
        <taxon>Pseudomonadota</taxon>
        <taxon>Gammaproteobacteria</taxon>
        <taxon>Vibrionales</taxon>
        <taxon>Vibrionaceae</taxon>
        <taxon>Vibrio</taxon>
    </lineage>
</organism>
<dbReference type="PANTHER" id="PTHR38769">
    <property type="entry name" value="UPF0381 PROTEIN YFCZ-RELATED"/>
    <property type="match status" value="1"/>
</dbReference>
<dbReference type="Pfam" id="PF04175">
    <property type="entry name" value="DUF406"/>
    <property type="match status" value="1"/>
</dbReference>
<evidence type="ECO:0008006" key="4">
    <source>
        <dbReference type="Google" id="ProtNLM"/>
    </source>
</evidence>
<evidence type="ECO:0000313" key="3">
    <source>
        <dbReference type="Proteomes" id="UP000184600"/>
    </source>
</evidence>
<dbReference type="OrthoDB" id="5588209at2"/>
<evidence type="ECO:0000313" key="2">
    <source>
        <dbReference type="EMBL" id="SHO58615.1"/>
    </source>
</evidence>
<accession>A0A1M7Z195</accession>
<reference evidence="3" key="1">
    <citation type="submission" date="2016-12" db="EMBL/GenBank/DDBJ databases">
        <authorList>
            <person name="Rodrigo-Torres L."/>
            <person name="Arahal R.D."/>
            <person name="Lucena T."/>
        </authorList>
    </citation>
    <scope>NUCLEOTIDE SEQUENCE [LARGE SCALE GENOMIC DNA]</scope>
</reference>
<dbReference type="InterPro" id="IPR035571">
    <property type="entry name" value="UPF0234-like_C"/>
</dbReference>
<evidence type="ECO:0000256" key="1">
    <source>
        <dbReference type="ARBA" id="ARBA00006201"/>
    </source>
</evidence>
<dbReference type="InterPro" id="IPR005272">
    <property type="entry name" value="DUF406"/>
</dbReference>
<proteinExistence type="inferred from homology"/>
<dbReference type="PANTHER" id="PTHR38769:SF1">
    <property type="entry name" value="UPF0381 PROTEIN YFCZ-RELATED"/>
    <property type="match status" value="1"/>
</dbReference>
<dbReference type="AlphaFoldDB" id="A0A1M7Z195"/>
<name>A0A1M7Z195_9VIBR</name>
<dbReference type="EMBL" id="FRFG01000072">
    <property type="protein sequence ID" value="SHO58615.1"/>
    <property type="molecule type" value="Genomic_DNA"/>
</dbReference>
<dbReference type="RefSeq" id="WP_073586060.1">
    <property type="nucleotide sequence ID" value="NZ_AP024898.1"/>
</dbReference>
<dbReference type="GO" id="GO:0005829">
    <property type="term" value="C:cytosol"/>
    <property type="evidence" value="ECO:0007669"/>
    <property type="project" value="TreeGrafter"/>
</dbReference>
<sequence length="101" mass="11201">MSTNDQVENEVCEACGTFGEIGYIIKEGDNVADVKIMGGTNATLQSELDKYIELAKQVCANVRYEADPINEDTQELTAKFEFEVSAEKIIFELKSRSLNKG</sequence>
<keyword evidence="3" id="KW-1185">Reference proteome</keyword>
<protein>
    <recommendedName>
        <fullName evidence="4">DUF406 domain-containing protein</fullName>
    </recommendedName>
</protein>
<dbReference type="Proteomes" id="UP000184600">
    <property type="component" value="Unassembled WGS sequence"/>
</dbReference>